<keyword evidence="5" id="KW-1185">Reference proteome</keyword>
<dbReference type="EMBL" id="JAHXCT010000003">
    <property type="protein sequence ID" value="MBW4769032.1"/>
    <property type="molecule type" value="Genomic_DNA"/>
</dbReference>
<evidence type="ECO:0000313" key="5">
    <source>
        <dbReference type="Proteomes" id="UP000788426"/>
    </source>
</evidence>
<evidence type="ECO:0000259" key="2">
    <source>
        <dbReference type="Pfam" id="PF16116"/>
    </source>
</evidence>
<dbReference type="Pfam" id="PF16116">
    <property type="entry name" value="DUF4832"/>
    <property type="match status" value="1"/>
</dbReference>
<keyword evidence="1" id="KW-0732">Signal</keyword>
<name>A0ABS6YBT0_9BACT</name>
<sequence length="479" mass="52930">MKTLHNILLGALTLMAVACGSDSKGGDPVIEPRPTTSTALKTVHLSLSNAEIANPERGFYNLLETNSTDPVTLQALKKIRNDGKTLVQLVYYLPEYRTSDLPESFITKVEADLDRVREVGMKAILRFAYTSDQNGSDAPMSSILRHLDQIKPILHHKVGVIACVQAGFIGAWGEWYYSSNHLNNTTAYNQVISKWLEVLPEERCVQVRTPKYKQDFVGSSNPLTLETAFKNTPIARIGHHNDAFMTDDTNMGTYQNVDKDKRYVAQDALYVPLGGETTKPSGAKMASGKEALAEIQTLHWSFLNDGYYKPLLDNWKTGGYLNQMKKLLGYRLYVSKAEFSEQNAPGSDLVLNLTMGNAGTASMYNARPAVIVLVQEGTNSEYEAVSGIDLRTIQPETTTTFKLTFKLPSTIAEGKYKVMMWLPDGNNELKNTPAYAVQLANNNVWNSATGYNNLGISINIAQSKDAKAGTSSITFVKKK</sequence>
<proteinExistence type="predicted"/>
<dbReference type="InterPro" id="IPR032379">
    <property type="entry name" value="DUF4874"/>
</dbReference>
<feature type="domain" description="DUF4874" evidence="3">
    <location>
        <begin position="54"/>
        <end position="212"/>
    </location>
</feature>
<gene>
    <name evidence="4" type="ORF">KZO38_04570</name>
</gene>
<dbReference type="InterPro" id="IPR032267">
    <property type="entry name" value="DUF4832"/>
</dbReference>
<protein>
    <submittedName>
        <fullName evidence="4">DUF4832 domain-containing protein</fullName>
    </submittedName>
</protein>
<evidence type="ECO:0000256" key="1">
    <source>
        <dbReference type="SAM" id="SignalP"/>
    </source>
</evidence>
<dbReference type="RefSeq" id="WP_219480456.1">
    <property type="nucleotide sequence ID" value="NZ_JAHXCT010000003.1"/>
</dbReference>
<accession>A0ABS6YBT0</accession>
<feature type="signal peptide" evidence="1">
    <location>
        <begin position="1"/>
        <end position="18"/>
    </location>
</feature>
<reference evidence="4 5" key="1">
    <citation type="submission" date="2021-07" db="EMBL/GenBank/DDBJ databases">
        <title>Genomic diversity and antimicrobial resistance of Prevotella spp. isolated from chronic lung disease airways.</title>
        <authorList>
            <person name="Webb K.A."/>
            <person name="Olagoke O.S."/>
            <person name="Baird T."/>
            <person name="Neill J."/>
            <person name="Pham A."/>
            <person name="Wells T.J."/>
            <person name="Ramsay K.A."/>
            <person name="Bell S.C."/>
            <person name="Sarovich D.S."/>
            <person name="Price E.P."/>
        </authorList>
    </citation>
    <scope>NUCLEOTIDE SEQUENCE [LARGE SCALE GENOMIC DNA]</scope>
    <source>
        <strain evidence="4 5">SCHI0011.S.12</strain>
    </source>
</reference>
<feature type="domain" description="DUF4832" evidence="2">
    <location>
        <begin position="236"/>
        <end position="441"/>
    </location>
</feature>
<dbReference type="PROSITE" id="PS51257">
    <property type="entry name" value="PROKAR_LIPOPROTEIN"/>
    <property type="match status" value="1"/>
</dbReference>
<comment type="caution">
    <text evidence="4">The sequence shown here is derived from an EMBL/GenBank/DDBJ whole genome shotgun (WGS) entry which is preliminary data.</text>
</comment>
<feature type="chain" id="PRO_5047488202" evidence="1">
    <location>
        <begin position="19"/>
        <end position="479"/>
    </location>
</feature>
<organism evidence="4 5">
    <name type="scientific">Hoylesella nanceiensis</name>
    <dbReference type="NCBI Taxonomy" id="425941"/>
    <lineage>
        <taxon>Bacteria</taxon>
        <taxon>Pseudomonadati</taxon>
        <taxon>Bacteroidota</taxon>
        <taxon>Bacteroidia</taxon>
        <taxon>Bacteroidales</taxon>
        <taxon>Prevotellaceae</taxon>
        <taxon>Hoylesella</taxon>
    </lineage>
</organism>
<dbReference type="Pfam" id="PF16173">
    <property type="entry name" value="DUF4874"/>
    <property type="match status" value="1"/>
</dbReference>
<dbReference type="Proteomes" id="UP000788426">
    <property type="component" value="Unassembled WGS sequence"/>
</dbReference>
<evidence type="ECO:0000313" key="4">
    <source>
        <dbReference type="EMBL" id="MBW4769032.1"/>
    </source>
</evidence>
<evidence type="ECO:0000259" key="3">
    <source>
        <dbReference type="Pfam" id="PF16173"/>
    </source>
</evidence>